<feature type="domain" description="Rap1a immunity protein" evidence="2">
    <location>
        <begin position="33"/>
        <end position="123"/>
    </location>
</feature>
<dbReference type="Proteomes" id="UP000503312">
    <property type="component" value="Chromosome"/>
</dbReference>
<evidence type="ECO:0000313" key="4">
    <source>
        <dbReference type="Proteomes" id="UP000503312"/>
    </source>
</evidence>
<evidence type="ECO:0000313" key="3">
    <source>
        <dbReference type="EMBL" id="QKM64241.1"/>
    </source>
</evidence>
<keyword evidence="1" id="KW-0732">Signal</keyword>
<sequence length="126" mass="13717">MKKLSFTLAAASAICAAALTFNANADQKIPVLSAQELVNHCKLPASPDSRSYCIGYTTAIYDTYLATRHPQRAKNTICVKQPAPKRDEVIADYVQFISQTAPMLANDPAAGTFLSFLSMRFPCAKK</sequence>
<dbReference type="KEGG" id="ptrp:DCO17_02740"/>
<dbReference type="Pfam" id="PF18602">
    <property type="entry name" value="Rap1a"/>
    <property type="match status" value="1"/>
</dbReference>
<gene>
    <name evidence="3" type="ORF">DCO17_02740</name>
</gene>
<organism evidence="3 4">
    <name type="scientific">Polynucleobacter tropicus</name>
    <dbReference type="NCBI Taxonomy" id="1743174"/>
    <lineage>
        <taxon>Bacteria</taxon>
        <taxon>Pseudomonadati</taxon>
        <taxon>Pseudomonadota</taxon>
        <taxon>Betaproteobacteria</taxon>
        <taxon>Burkholderiales</taxon>
        <taxon>Burkholderiaceae</taxon>
        <taxon>Polynucleobacter</taxon>
    </lineage>
</organism>
<dbReference type="AlphaFoldDB" id="A0A6M9PVB6"/>
<dbReference type="InterPro" id="IPR041238">
    <property type="entry name" value="Rap1a"/>
</dbReference>
<reference evidence="3 4" key="1">
    <citation type="submission" date="2018-04" db="EMBL/GenBank/DDBJ databases">
        <title>Polynucleobacter sp. UH21B genome.</title>
        <authorList>
            <person name="Hahn M.W."/>
        </authorList>
    </citation>
    <scope>NUCLEOTIDE SEQUENCE [LARGE SCALE GENOMIC DNA]</scope>
    <source>
        <strain evidence="3 4">MWH-UH21B</strain>
    </source>
</reference>
<dbReference type="EMBL" id="CP028942">
    <property type="protein sequence ID" value="QKM64241.1"/>
    <property type="molecule type" value="Genomic_DNA"/>
</dbReference>
<evidence type="ECO:0000259" key="2">
    <source>
        <dbReference type="Pfam" id="PF18602"/>
    </source>
</evidence>
<proteinExistence type="predicted"/>
<accession>A0A6M9PVB6</accession>
<protein>
    <recommendedName>
        <fullName evidence="2">Rap1a immunity protein domain-containing protein</fullName>
    </recommendedName>
</protein>
<keyword evidence="4" id="KW-1185">Reference proteome</keyword>
<evidence type="ECO:0000256" key="1">
    <source>
        <dbReference type="SAM" id="SignalP"/>
    </source>
</evidence>
<name>A0A6M9PVB6_9BURK</name>
<dbReference type="RefSeq" id="WP_173955284.1">
    <property type="nucleotide sequence ID" value="NZ_CP028942.1"/>
</dbReference>
<feature type="chain" id="PRO_5026903844" description="Rap1a immunity protein domain-containing protein" evidence="1">
    <location>
        <begin position="26"/>
        <end position="126"/>
    </location>
</feature>
<feature type="signal peptide" evidence="1">
    <location>
        <begin position="1"/>
        <end position="25"/>
    </location>
</feature>